<dbReference type="GO" id="GO:0015420">
    <property type="term" value="F:ABC-type vitamin B12 transporter activity"/>
    <property type="evidence" value="ECO:0007669"/>
    <property type="project" value="UniProtKB-UniRule"/>
</dbReference>
<dbReference type="Proteomes" id="UP000886780">
    <property type="component" value="Unassembled WGS sequence"/>
</dbReference>
<evidence type="ECO:0000256" key="8">
    <source>
        <dbReference type="ARBA" id="ARBA00023136"/>
    </source>
</evidence>
<feature type="transmembrane region" description="Helical" evidence="9">
    <location>
        <begin position="299"/>
        <end position="318"/>
    </location>
</feature>
<protein>
    <recommendedName>
        <fullName evidence="9">Cobalamin biosynthesis protein CobD</fullName>
    </recommendedName>
</protein>
<keyword evidence="5 9" id="KW-0169">Cobalamin biosynthesis</keyword>
<comment type="caution">
    <text evidence="10">The sequence shown here is derived from an EMBL/GenBank/DDBJ whole genome shotgun (WGS) entry which is preliminary data.</text>
</comment>
<dbReference type="GO" id="GO:0009236">
    <property type="term" value="P:cobalamin biosynthetic process"/>
    <property type="evidence" value="ECO:0007669"/>
    <property type="project" value="UniProtKB-UniRule"/>
</dbReference>
<comment type="caution">
    <text evidence="9">Lacks conserved residue(s) required for the propagation of feature annotation.</text>
</comment>
<organism evidence="10 11">
    <name type="scientific">Candidatus Lachnoclostridium stercoripullorum</name>
    <dbReference type="NCBI Taxonomy" id="2838635"/>
    <lineage>
        <taxon>Bacteria</taxon>
        <taxon>Bacillati</taxon>
        <taxon>Bacillota</taxon>
        <taxon>Clostridia</taxon>
        <taxon>Lachnospirales</taxon>
        <taxon>Lachnospiraceae</taxon>
    </lineage>
</organism>
<evidence type="ECO:0000256" key="9">
    <source>
        <dbReference type="HAMAP-Rule" id="MF_00024"/>
    </source>
</evidence>
<comment type="subcellular location">
    <subcellularLocation>
        <location evidence="1 9">Cell membrane</location>
        <topology evidence="1 9">Multi-pass membrane protein</topology>
    </subcellularLocation>
</comment>
<proteinExistence type="inferred from homology"/>
<dbReference type="Pfam" id="PF03186">
    <property type="entry name" value="CobD_Cbib"/>
    <property type="match status" value="1"/>
</dbReference>
<sequence>MRQIMGMLMVGMAVDRLLGDPQGWYHPVRTMGTWIAAGERWLRAIFPKTARGELAGGAALCAFVLILSGGIPALLLWAAGQVHPALRFLLGSAMCWQLLAAKSLRDESMKVYDALAEGDVEKARFAVSMIVGRDTKPLSREGIIRAAVETVAENTSDGVIAPLLYMALGGPVFGFLYKGINTMDSMVGYHNERYEYFGRAAARLDDAANFLPSRISALLMLGAAFLSGMDGKNGWRIFLRDRKNHKSPNSAQTEAACAGILHVQLAGDAWYFGKLVKKPLIGDDDRPVEAEDIARANRLMYGSQWLGLVLAVCLTFLYRRTLG</sequence>
<dbReference type="PANTHER" id="PTHR34308">
    <property type="entry name" value="COBALAMIN BIOSYNTHESIS PROTEIN CBIB"/>
    <property type="match status" value="1"/>
</dbReference>
<comment type="pathway">
    <text evidence="2 9">Cofactor biosynthesis; adenosylcobalamin biosynthesis.</text>
</comment>
<name>A0A9D1W2V9_9FIRM</name>
<dbReference type="InterPro" id="IPR004485">
    <property type="entry name" value="Cobalamin_biosynth_CobD/CbiB"/>
</dbReference>
<keyword evidence="6 9" id="KW-0812">Transmembrane</keyword>
<evidence type="ECO:0000256" key="1">
    <source>
        <dbReference type="ARBA" id="ARBA00004651"/>
    </source>
</evidence>
<dbReference type="HAMAP" id="MF_00024">
    <property type="entry name" value="CobD_CbiB"/>
    <property type="match status" value="1"/>
</dbReference>
<gene>
    <name evidence="10" type="primary">cbiB</name>
    <name evidence="9" type="synonym">cobD</name>
    <name evidence="10" type="ORF">IAA28_00585</name>
</gene>
<evidence type="ECO:0000256" key="2">
    <source>
        <dbReference type="ARBA" id="ARBA00004953"/>
    </source>
</evidence>
<dbReference type="NCBIfam" id="TIGR00380">
    <property type="entry name" value="cobal_cbiB"/>
    <property type="match status" value="1"/>
</dbReference>
<evidence type="ECO:0000256" key="4">
    <source>
        <dbReference type="ARBA" id="ARBA00022475"/>
    </source>
</evidence>
<dbReference type="AlphaFoldDB" id="A0A9D1W2V9"/>
<dbReference type="GO" id="GO:0048472">
    <property type="term" value="F:threonine-phosphate decarboxylase activity"/>
    <property type="evidence" value="ECO:0007669"/>
    <property type="project" value="InterPro"/>
</dbReference>
<keyword evidence="7 9" id="KW-1133">Transmembrane helix</keyword>
<comment type="similarity">
    <text evidence="3 9">Belongs to the CobD/CbiB family.</text>
</comment>
<keyword evidence="8 9" id="KW-0472">Membrane</keyword>
<dbReference type="PANTHER" id="PTHR34308:SF1">
    <property type="entry name" value="COBALAMIN BIOSYNTHESIS PROTEIN CBIB"/>
    <property type="match status" value="1"/>
</dbReference>
<evidence type="ECO:0000256" key="7">
    <source>
        <dbReference type="ARBA" id="ARBA00022989"/>
    </source>
</evidence>
<accession>A0A9D1W2V9</accession>
<evidence type="ECO:0000256" key="3">
    <source>
        <dbReference type="ARBA" id="ARBA00006263"/>
    </source>
</evidence>
<evidence type="ECO:0000313" key="10">
    <source>
        <dbReference type="EMBL" id="HIX51282.1"/>
    </source>
</evidence>
<evidence type="ECO:0000256" key="5">
    <source>
        <dbReference type="ARBA" id="ARBA00022573"/>
    </source>
</evidence>
<reference evidence="10" key="2">
    <citation type="submission" date="2021-04" db="EMBL/GenBank/DDBJ databases">
        <authorList>
            <person name="Gilroy R."/>
        </authorList>
    </citation>
    <scope>NUCLEOTIDE SEQUENCE</scope>
    <source>
        <strain evidence="10">ChiGjej4B4-12881</strain>
    </source>
</reference>
<reference evidence="10" key="1">
    <citation type="journal article" date="2021" name="PeerJ">
        <title>Extensive microbial diversity within the chicken gut microbiome revealed by metagenomics and culture.</title>
        <authorList>
            <person name="Gilroy R."/>
            <person name="Ravi A."/>
            <person name="Getino M."/>
            <person name="Pursley I."/>
            <person name="Horton D.L."/>
            <person name="Alikhan N.F."/>
            <person name="Baker D."/>
            <person name="Gharbi K."/>
            <person name="Hall N."/>
            <person name="Watson M."/>
            <person name="Adriaenssens E.M."/>
            <person name="Foster-Nyarko E."/>
            <person name="Jarju S."/>
            <person name="Secka A."/>
            <person name="Antonio M."/>
            <person name="Oren A."/>
            <person name="Chaudhuri R.R."/>
            <person name="La Ragione R."/>
            <person name="Hildebrand F."/>
            <person name="Pallen M.J."/>
        </authorList>
    </citation>
    <scope>NUCLEOTIDE SEQUENCE</scope>
    <source>
        <strain evidence="10">ChiGjej4B4-12881</strain>
    </source>
</reference>
<feature type="transmembrane region" description="Helical" evidence="9">
    <location>
        <begin position="54"/>
        <end position="79"/>
    </location>
</feature>
<evidence type="ECO:0000313" key="11">
    <source>
        <dbReference type="Proteomes" id="UP000886780"/>
    </source>
</evidence>
<dbReference type="EMBL" id="DXEU01000011">
    <property type="protein sequence ID" value="HIX51282.1"/>
    <property type="molecule type" value="Genomic_DNA"/>
</dbReference>
<keyword evidence="4 9" id="KW-1003">Cell membrane</keyword>
<dbReference type="GO" id="GO:0005886">
    <property type="term" value="C:plasma membrane"/>
    <property type="evidence" value="ECO:0007669"/>
    <property type="project" value="UniProtKB-SubCell"/>
</dbReference>
<comment type="function">
    <text evidence="9">Converts cobyric acid to cobinamide by the addition of aminopropanol on the F carboxylic group.</text>
</comment>
<evidence type="ECO:0000256" key="6">
    <source>
        <dbReference type="ARBA" id="ARBA00022692"/>
    </source>
</evidence>